<feature type="compositionally biased region" description="Low complexity" evidence="1">
    <location>
        <begin position="1"/>
        <end position="20"/>
    </location>
</feature>
<reference evidence="2" key="1">
    <citation type="submission" date="2014-09" db="EMBL/GenBank/DDBJ databases">
        <authorList>
            <person name="Magalhaes I.L.F."/>
            <person name="Oliveira U."/>
            <person name="Santos F.R."/>
            <person name="Vidigal T.H.D.A."/>
            <person name="Brescovit A.D."/>
            <person name="Santos A.J."/>
        </authorList>
    </citation>
    <scope>NUCLEOTIDE SEQUENCE</scope>
    <source>
        <tissue evidence="2">Shoot tissue taken approximately 20 cm above the soil surface</tissue>
    </source>
</reference>
<sequence length="46" mass="5154">MTAAASRSWPRRPAAGASATTRRRARSTRSRPRSPRRGTTSSRRTR</sequence>
<dbReference type="AlphaFoldDB" id="A0A0A9DZP8"/>
<evidence type="ECO:0000256" key="1">
    <source>
        <dbReference type="SAM" id="MobiDB-lite"/>
    </source>
</evidence>
<name>A0A0A9DZP8_ARUDO</name>
<reference evidence="2" key="2">
    <citation type="journal article" date="2015" name="Data Brief">
        <title>Shoot transcriptome of the giant reed, Arundo donax.</title>
        <authorList>
            <person name="Barrero R.A."/>
            <person name="Guerrero F.D."/>
            <person name="Moolhuijzen P."/>
            <person name="Goolsby J.A."/>
            <person name="Tidwell J."/>
            <person name="Bellgard S.E."/>
            <person name="Bellgard M.I."/>
        </authorList>
    </citation>
    <scope>NUCLEOTIDE SEQUENCE</scope>
    <source>
        <tissue evidence="2">Shoot tissue taken approximately 20 cm above the soil surface</tissue>
    </source>
</reference>
<feature type="compositionally biased region" description="Low complexity" evidence="1">
    <location>
        <begin position="37"/>
        <end position="46"/>
    </location>
</feature>
<dbReference type="EMBL" id="GBRH01205707">
    <property type="protein sequence ID" value="JAD92188.1"/>
    <property type="molecule type" value="Transcribed_RNA"/>
</dbReference>
<evidence type="ECO:0000313" key="2">
    <source>
        <dbReference type="EMBL" id="JAD92188.1"/>
    </source>
</evidence>
<accession>A0A0A9DZP8</accession>
<protein>
    <submittedName>
        <fullName evidence="2">Uncharacterized protein</fullName>
    </submittedName>
</protein>
<feature type="region of interest" description="Disordered" evidence="1">
    <location>
        <begin position="1"/>
        <end position="46"/>
    </location>
</feature>
<organism evidence="2">
    <name type="scientific">Arundo donax</name>
    <name type="common">Giant reed</name>
    <name type="synonym">Donax arundinaceus</name>
    <dbReference type="NCBI Taxonomy" id="35708"/>
    <lineage>
        <taxon>Eukaryota</taxon>
        <taxon>Viridiplantae</taxon>
        <taxon>Streptophyta</taxon>
        <taxon>Embryophyta</taxon>
        <taxon>Tracheophyta</taxon>
        <taxon>Spermatophyta</taxon>
        <taxon>Magnoliopsida</taxon>
        <taxon>Liliopsida</taxon>
        <taxon>Poales</taxon>
        <taxon>Poaceae</taxon>
        <taxon>PACMAD clade</taxon>
        <taxon>Arundinoideae</taxon>
        <taxon>Arundineae</taxon>
        <taxon>Arundo</taxon>
    </lineage>
</organism>
<proteinExistence type="predicted"/>
<feature type="compositionally biased region" description="Basic residues" evidence="1">
    <location>
        <begin position="21"/>
        <end position="36"/>
    </location>
</feature>